<name>A0A9X1YLL1_9PROT</name>
<reference evidence="13" key="1">
    <citation type="submission" date="2022-04" db="EMBL/GenBank/DDBJ databases">
        <title>Roseomonas acroporae sp. nov., isolated from coral Acropora digitifera.</title>
        <authorList>
            <person name="Sun H."/>
        </authorList>
    </citation>
    <scope>NUCLEOTIDE SEQUENCE</scope>
    <source>
        <strain evidence="13">NAR14</strain>
    </source>
</reference>
<dbReference type="InterPro" id="IPR036737">
    <property type="entry name" value="OmpA-like_sf"/>
</dbReference>
<dbReference type="SUPFAM" id="SSF56925">
    <property type="entry name" value="OMPA-like"/>
    <property type="match status" value="1"/>
</dbReference>
<dbReference type="InterPro" id="IPR011250">
    <property type="entry name" value="OMP/PagP_B-barrel"/>
</dbReference>
<dbReference type="InterPro" id="IPR050330">
    <property type="entry name" value="Bact_OuterMem_StrucFunc"/>
</dbReference>
<dbReference type="InterPro" id="IPR027385">
    <property type="entry name" value="Beta-barrel_OMP"/>
</dbReference>
<feature type="domain" description="OmpA-like" evidence="12">
    <location>
        <begin position="268"/>
        <end position="350"/>
    </location>
</feature>
<dbReference type="GO" id="GO:0009279">
    <property type="term" value="C:cell outer membrane"/>
    <property type="evidence" value="ECO:0007669"/>
    <property type="project" value="UniProtKB-SubCell"/>
</dbReference>
<dbReference type="PANTHER" id="PTHR30329:SF21">
    <property type="entry name" value="LIPOPROTEIN YIAD-RELATED"/>
    <property type="match status" value="1"/>
</dbReference>
<dbReference type="Pfam" id="PF00691">
    <property type="entry name" value="OmpA"/>
    <property type="match status" value="1"/>
</dbReference>
<evidence type="ECO:0000256" key="3">
    <source>
        <dbReference type="ARBA" id="ARBA00022452"/>
    </source>
</evidence>
<evidence type="ECO:0000256" key="8">
    <source>
        <dbReference type="ARBA" id="ARBA00023136"/>
    </source>
</evidence>
<feature type="signal peptide" evidence="11">
    <location>
        <begin position="1"/>
        <end position="21"/>
    </location>
</feature>
<dbReference type="InterPro" id="IPR006664">
    <property type="entry name" value="OMP_bac"/>
</dbReference>
<evidence type="ECO:0000256" key="4">
    <source>
        <dbReference type="ARBA" id="ARBA00022692"/>
    </source>
</evidence>
<dbReference type="CDD" id="cd07185">
    <property type="entry name" value="OmpA_C-like"/>
    <property type="match status" value="1"/>
</dbReference>
<dbReference type="Gene3D" id="3.30.1330.60">
    <property type="entry name" value="OmpA-like domain"/>
    <property type="match status" value="1"/>
</dbReference>
<dbReference type="RefSeq" id="WP_248670247.1">
    <property type="nucleotide sequence ID" value="NZ_JALPRX010000214.1"/>
</dbReference>
<dbReference type="PANTHER" id="PTHR30329">
    <property type="entry name" value="STATOR ELEMENT OF FLAGELLAR MOTOR COMPLEX"/>
    <property type="match status" value="1"/>
</dbReference>
<evidence type="ECO:0000256" key="2">
    <source>
        <dbReference type="ARBA" id="ARBA00022448"/>
    </source>
</evidence>
<evidence type="ECO:0000256" key="10">
    <source>
        <dbReference type="PROSITE-ProRule" id="PRU00473"/>
    </source>
</evidence>
<evidence type="ECO:0000313" key="14">
    <source>
        <dbReference type="Proteomes" id="UP001139516"/>
    </source>
</evidence>
<keyword evidence="2" id="KW-0813">Transport</keyword>
<keyword evidence="4" id="KW-0812">Transmembrane</keyword>
<dbReference type="SUPFAM" id="SSF103088">
    <property type="entry name" value="OmpA-like"/>
    <property type="match status" value="1"/>
</dbReference>
<proteinExistence type="predicted"/>
<comment type="subcellular location">
    <subcellularLocation>
        <location evidence="1">Cell outer membrane</location>
        <topology evidence="1">Multi-pass membrane protein</topology>
    </subcellularLocation>
</comment>
<dbReference type="EMBL" id="JALPRX010000214">
    <property type="protein sequence ID" value="MCK8788206.1"/>
    <property type="molecule type" value="Genomic_DNA"/>
</dbReference>
<organism evidence="13 14">
    <name type="scientific">Roseomonas acroporae</name>
    <dbReference type="NCBI Taxonomy" id="2937791"/>
    <lineage>
        <taxon>Bacteria</taxon>
        <taxon>Pseudomonadati</taxon>
        <taxon>Pseudomonadota</taxon>
        <taxon>Alphaproteobacteria</taxon>
        <taxon>Acetobacterales</taxon>
        <taxon>Roseomonadaceae</taxon>
        <taxon>Roseomonas</taxon>
    </lineage>
</organism>
<keyword evidence="3" id="KW-1134">Transmembrane beta strand</keyword>
<dbReference type="Pfam" id="PF13505">
    <property type="entry name" value="OMP_b-brl"/>
    <property type="match status" value="1"/>
</dbReference>
<keyword evidence="8 10" id="KW-0472">Membrane</keyword>
<dbReference type="PRINTS" id="PR01021">
    <property type="entry name" value="OMPADOMAIN"/>
</dbReference>
<evidence type="ECO:0000256" key="9">
    <source>
        <dbReference type="ARBA" id="ARBA00023237"/>
    </source>
</evidence>
<comment type="caution">
    <text evidence="13">The sequence shown here is derived from an EMBL/GenBank/DDBJ whole genome shotgun (WGS) entry which is preliminary data.</text>
</comment>
<evidence type="ECO:0000256" key="7">
    <source>
        <dbReference type="ARBA" id="ARBA00023114"/>
    </source>
</evidence>
<dbReference type="GO" id="GO:0015288">
    <property type="term" value="F:porin activity"/>
    <property type="evidence" value="ECO:0007669"/>
    <property type="project" value="UniProtKB-KW"/>
</dbReference>
<keyword evidence="5 11" id="KW-0732">Signal</keyword>
<gene>
    <name evidence="13" type="ORF">M0638_28045</name>
</gene>
<keyword evidence="14" id="KW-1185">Reference proteome</keyword>
<dbReference type="GO" id="GO:0046930">
    <property type="term" value="C:pore complex"/>
    <property type="evidence" value="ECO:0007669"/>
    <property type="project" value="UniProtKB-KW"/>
</dbReference>
<keyword evidence="7" id="KW-0626">Porin</keyword>
<evidence type="ECO:0000313" key="13">
    <source>
        <dbReference type="EMBL" id="MCK8788206.1"/>
    </source>
</evidence>
<dbReference type="GO" id="GO:0006811">
    <property type="term" value="P:monoatomic ion transport"/>
    <property type="evidence" value="ECO:0007669"/>
    <property type="project" value="UniProtKB-KW"/>
</dbReference>
<keyword evidence="9" id="KW-0998">Cell outer membrane</keyword>
<evidence type="ECO:0000256" key="11">
    <source>
        <dbReference type="SAM" id="SignalP"/>
    </source>
</evidence>
<sequence length="350" mass="37088">MRLKKALLAATMLSLPVVAQAQPVTGLYIGGGALYNYLQPTTMNAHGAAASALSANGFRQGGKATFGPGWGGVLALGWGFGNGLRAEVEGSYRENDVDKIRGFSPGAPIGRIRGNVRSYGVMANVLYDLSLAQFGITGFDYVQPYIGGGVGAIWTDPDFRGTSVSGSGLGLNFDKYGDNVRFAYQGIAGLAFPIASVPGLAITTEYRFLGTLPQRWSTAGSTLTRGNTTAVLNRGTVSAHDYNHSVMVGLRYALYTPPPPPPPVMAPAVAPAPARTYLVFFDWDRADLTDRARQIIADAAQNSQRMQVTRLEVSGHADRSGTPQYNQALSLRRANAVAAELVRNGVARSA</sequence>
<protein>
    <submittedName>
        <fullName evidence="13">OmpA family protein</fullName>
    </submittedName>
</protein>
<dbReference type="Gene3D" id="2.40.160.20">
    <property type="match status" value="1"/>
</dbReference>
<dbReference type="AlphaFoldDB" id="A0A9X1YLL1"/>
<evidence type="ECO:0000259" key="12">
    <source>
        <dbReference type="PROSITE" id="PS51123"/>
    </source>
</evidence>
<accession>A0A9X1YLL1</accession>
<evidence type="ECO:0000256" key="5">
    <source>
        <dbReference type="ARBA" id="ARBA00022729"/>
    </source>
</evidence>
<feature type="chain" id="PRO_5040762993" evidence="11">
    <location>
        <begin position="22"/>
        <end position="350"/>
    </location>
</feature>
<evidence type="ECO:0000256" key="6">
    <source>
        <dbReference type="ARBA" id="ARBA00023065"/>
    </source>
</evidence>
<dbReference type="InterPro" id="IPR006665">
    <property type="entry name" value="OmpA-like"/>
</dbReference>
<keyword evidence="6" id="KW-0406">Ion transport</keyword>
<evidence type="ECO:0000256" key="1">
    <source>
        <dbReference type="ARBA" id="ARBA00004571"/>
    </source>
</evidence>
<dbReference type="Proteomes" id="UP001139516">
    <property type="component" value="Unassembled WGS sequence"/>
</dbReference>
<feature type="non-terminal residue" evidence="13">
    <location>
        <position position="350"/>
    </location>
</feature>
<dbReference type="PROSITE" id="PS51123">
    <property type="entry name" value="OMPA_2"/>
    <property type="match status" value="1"/>
</dbReference>